<feature type="region of interest" description="Disordered" evidence="1">
    <location>
        <begin position="90"/>
        <end position="120"/>
    </location>
</feature>
<dbReference type="AlphaFoldDB" id="A0A834YSE7"/>
<gene>
    <name evidence="2" type="ORF">HHK36_022693</name>
</gene>
<reference evidence="2 3" key="1">
    <citation type="submission" date="2020-04" db="EMBL/GenBank/DDBJ databases">
        <title>Plant Genome Project.</title>
        <authorList>
            <person name="Zhang R.-G."/>
        </authorList>
    </citation>
    <scope>NUCLEOTIDE SEQUENCE [LARGE SCALE GENOMIC DNA]</scope>
    <source>
        <strain evidence="2">YNK0</strain>
        <tissue evidence="2">Leaf</tissue>
    </source>
</reference>
<dbReference type="Proteomes" id="UP000655225">
    <property type="component" value="Unassembled WGS sequence"/>
</dbReference>
<evidence type="ECO:0000313" key="3">
    <source>
        <dbReference type="Proteomes" id="UP000655225"/>
    </source>
</evidence>
<sequence length="377" mass="42309">MLVLSMNSKRQRRPNVRLGEIGDVSAAFSCGISHKIKENLEQKRWNHDVENPREIEFNYIYGISMQRSSKFVVSNPGMLPMILADMMHNRENRNPNSSKSVFEFASSDENNTTKPKSDFGTVTRKGRLMKRWGWSTRSNNSVFGNSRATPKISNGDGEGYAGDEFVGLTSNVCYDIYTVDRLKNSSVHETLHPRKDGYMKLKNNYNDFWKWDTHNEGEACYSDNGLCIGPKSGCGYGKMGIGGLSILMLNGIDKAAVVASLHLNGRKTDGSVIDMELLELGRDMYISHLQVSSDSSWAVKCATHQCEWLWTSLYLKSRLEELVGGFDRVTFDLASRESIMAADWLANFCVDIGEISLTPSLFPNILSRFVKKDSIGS</sequence>
<dbReference type="OrthoDB" id="539213at2759"/>
<keyword evidence="3" id="KW-1185">Reference proteome</keyword>
<evidence type="ECO:0000256" key="1">
    <source>
        <dbReference type="SAM" id="MobiDB-lite"/>
    </source>
</evidence>
<protein>
    <submittedName>
        <fullName evidence="2">Uncharacterized protein</fullName>
    </submittedName>
</protein>
<name>A0A834YSE7_TETSI</name>
<comment type="caution">
    <text evidence="2">The sequence shown here is derived from an EMBL/GenBank/DDBJ whole genome shotgun (WGS) entry which is preliminary data.</text>
</comment>
<organism evidence="2 3">
    <name type="scientific">Tetracentron sinense</name>
    <name type="common">Spur-leaf</name>
    <dbReference type="NCBI Taxonomy" id="13715"/>
    <lineage>
        <taxon>Eukaryota</taxon>
        <taxon>Viridiplantae</taxon>
        <taxon>Streptophyta</taxon>
        <taxon>Embryophyta</taxon>
        <taxon>Tracheophyta</taxon>
        <taxon>Spermatophyta</taxon>
        <taxon>Magnoliopsida</taxon>
        <taxon>Trochodendrales</taxon>
        <taxon>Trochodendraceae</taxon>
        <taxon>Tetracentron</taxon>
    </lineage>
</organism>
<proteinExistence type="predicted"/>
<dbReference type="EMBL" id="JABCRI010000016">
    <property type="protein sequence ID" value="KAF8392351.1"/>
    <property type="molecule type" value="Genomic_DNA"/>
</dbReference>
<accession>A0A834YSE7</accession>
<evidence type="ECO:0000313" key="2">
    <source>
        <dbReference type="EMBL" id="KAF8392351.1"/>
    </source>
</evidence>